<reference evidence="1 2" key="2">
    <citation type="submission" date="2017-12" db="EMBL/GenBank/DDBJ databases">
        <title>Revising the taxonomy of the Acinetobacter lwoffii group: the description of Acinetobacter pseudolwoffii sp. nov. and emended description of Acinetobacter lwoffii.</title>
        <authorList>
            <person name="Nemec A."/>
        </authorList>
    </citation>
    <scope>NUCLEOTIDE SEQUENCE [LARGE SCALE GENOMIC DNA]</scope>
    <source>
        <strain evidence="1 2">ANC 5347</strain>
    </source>
</reference>
<dbReference type="Proteomes" id="UP000242351">
    <property type="component" value="Unassembled WGS sequence"/>
</dbReference>
<dbReference type="EMBL" id="PGOZ01000021">
    <property type="protein sequence ID" value="PJI31588.1"/>
    <property type="molecule type" value="Genomic_DNA"/>
</dbReference>
<evidence type="ECO:0000313" key="1">
    <source>
        <dbReference type="EMBL" id="PJI31588.1"/>
    </source>
</evidence>
<proteinExistence type="predicted"/>
<dbReference type="RefSeq" id="WP_100358080.1">
    <property type="nucleotide sequence ID" value="NZ_PGOZ01000021.1"/>
</dbReference>
<sequence>MLENQLRNHDAFSVATLIYTRLRRVSGRVVDALYLAENLDYAWHVIELVEQTQDPELQRLIERLKQVWDLPVVRQQQFEKSAHLPQQEKLVSVEPDQDDIYRAQVAHHYIGALR</sequence>
<name>A0A2H9UIT5_9GAMM</name>
<protein>
    <submittedName>
        <fullName evidence="1">Uncharacterized protein</fullName>
    </submittedName>
</protein>
<accession>A0A2H9UIT5</accession>
<gene>
    <name evidence="1" type="ORF">CU320_13325</name>
</gene>
<dbReference type="AlphaFoldDB" id="A0A2H9UIT5"/>
<comment type="caution">
    <text evidence="1">The sequence shown here is derived from an EMBL/GenBank/DDBJ whole genome shotgun (WGS) entry which is preliminary data.</text>
</comment>
<organism evidence="1 2">
    <name type="scientific">Acinetobacter pseudolwoffii</name>
    <dbReference type="NCBI Taxonomy" id="2053287"/>
    <lineage>
        <taxon>Bacteria</taxon>
        <taxon>Pseudomonadati</taxon>
        <taxon>Pseudomonadota</taxon>
        <taxon>Gammaproteobacteria</taxon>
        <taxon>Moraxellales</taxon>
        <taxon>Moraxellaceae</taxon>
        <taxon>Acinetobacter</taxon>
    </lineage>
</organism>
<reference evidence="1 2" key="1">
    <citation type="submission" date="2017-11" db="EMBL/GenBank/DDBJ databases">
        <authorList>
            <person name="Han C.G."/>
        </authorList>
    </citation>
    <scope>NUCLEOTIDE SEQUENCE [LARGE SCALE GENOMIC DNA]</scope>
    <source>
        <strain evidence="1 2">ANC 5347</strain>
    </source>
</reference>
<evidence type="ECO:0000313" key="2">
    <source>
        <dbReference type="Proteomes" id="UP000242351"/>
    </source>
</evidence>